<dbReference type="SMART" id="SM00283">
    <property type="entry name" value="MA"/>
    <property type="match status" value="1"/>
</dbReference>
<comment type="similarity">
    <text evidence="3">Belongs to the methyl-accepting chemotaxis (MCP) protein family.</text>
</comment>
<dbReference type="PANTHER" id="PTHR43531">
    <property type="entry name" value="PROTEIN ICFG"/>
    <property type="match status" value="1"/>
</dbReference>
<evidence type="ECO:0000256" key="6">
    <source>
        <dbReference type="SAM" id="Phobius"/>
    </source>
</evidence>
<dbReference type="FunFam" id="1.10.287.950:FF:000001">
    <property type="entry name" value="Methyl-accepting chemotaxis sensory transducer"/>
    <property type="match status" value="1"/>
</dbReference>
<dbReference type="CDD" id="cd11386">
    <property type="entry name" value="MCP_signal"/>
    <property type="match status" value="1"/>
</dbReference>
<evidence type="ECO:0000313" key="9">
    <source>
        <dbReference type="EMBL" id="OWY35427.1"/>
    </source>
</evidence>
<dbReference type="GO" id="GO:0004888">
    <property type="term" value="F:transmembrane signaling receptor activity"/>
    <property type="evidence" value="ECO:0007669"/>
    <property type="project" value="InterPro"/>
</dbReference>
<dbReference type="CDD" id="cd19411">
    <property type="entry name" value="MCP2201-like_sensor"/>
    <property type="match status" value="1"/>
</dbReference>
<dbReference type="InterPro" id="IPR024478">
    <property type="entry name" value="HlyB_4HB_MCP"/>
</dbReference>
<dbReference type="PROSITE" id="PS50885">
    <property type="entry name" value="HAMP"/>
    <property type="match status" value="1"/>
</dbReference>
<gene>
    <name evidence="9" type="ORF">CEJ45_06265</name>
</gene>
<feature type="transmembrane region" description="Helical" evidence="6">
    <location>
        <begin position="188"/>
        <end position="210"/>
    </location>
</feature>
<dbReference type="Gene3D" id="6.10.340.10">
    <property type="match status" value="1"/>
</dbReference>
<evidence type="ECO:0000256" key="1">
    <source>
        <dbReference type="ARBA" id="ARBA00004370"/>
    </source>
</evidence>
<organism evidence="9 10">
    <name type="scientific">Herbaspirillum aquaticum</name>
    <dbReference type="NCBI Taxonomy" id="568783"/>
    <lineage>
        <taxon>Bacteria</taxon>
        <taxon>Pseudomonadati</taxon>
        <taxon>Pseudomonadota</taxon>
        <taxon>Betaproteobacteria</taxon>
        <taxon>Burkholderiales</taxon>
        <taxon>Oxalobacteraceae</taxon>
        <taxon>Herbaspirillum</taxon>
    </lineage>
</organism>
<evidence type="ECO:0000256" key="2">
    <source>
        <dbReference type="ARBA" id="ARBA00022481"/>
    </source>
</evidence>
<sequence>MKLANFNIGVRLGAAFAVVLLLIVVTAMVGIRNQASNNAEINSIVNEKYQLIALSNQIKNNGYKANALLSNILLATAPEASAKYMDDYAGLRKANTEAYQKLEGMLDSDKTKSLYAEQTTARSAYGVAVRKFFELMKSGERTEATTLYQGDMSRLQVEYFVMVDKMVNSLAQEMVEDSHQVAVDGQLAVIQMIVLAGVAVVLASVIGVLITRSITAPVRHAVVLAEAVAQGDLSYRLNAAGKDEISRLLQALQHMSDNLHDTVSNVRNGTSAIDMAARELAQGNLSLSDRTEQQASSLEETASAMEQLTSAVRQNADNARQASELAVSASDVAVRGGASVEQVVNIMTAISTSSGKIADIITVIDGIAFQTNLLALNAAVEAARAGEHGRGFAVVASEVRGLAQRSAVAAKEIKSLIEGSVGHVKAGSAIVEQTVSTIDEVIASIKHATDLITDISASSKEQSEGIEQINQAISQMDQMTQENSALVEQNAAASQALQSQAEQLSALMGRFRLSELLANGAAGGYATSPRNGPREKIIQPELSLIQG</sequence>
<comment type="caution">
    <text evidence="9">The sequence shown here is derived from an EMBL/GenBank/DDBJ whole genome shotgun (WGS) entry which is preliminary data.</text>
</comment>
<keyword evidence="6" id="KW-0472">Membrane</keyword>
<keyword evidence="6" id="KW-0812">Transmembrane</keyword>
<protein>
    <submittedName>
        <fullName evidence="9">Methyl-accepting chemotaxis protein</fullName>
    </submittedName>
</protein>
<dbReference type="GO" id="GO:0005886">
    <property type="term" value="C:plasma membrane"/>
    <property type="evidence" value="ECO:0007669"/>
    <property type="project" value="TreeGrafter"/>
</dbReference>
<dbReference type="SMART" id="SM00304">
    <property type="entry name" value="HAMP"/>
    <property type="match status" value="1"/>
</dbReference>
<dbReference type="Pfam" id="PF00672">
    <property type="entry name" value="HAMP"/>
    <property type="match status" value="1"/>
</dbReference>
<dbReference type="PROSITE" id="PS50111">
    <property type="entry name" value="CHEMOTAXIS_TRANSDUC_2"/>
    <property type="match status" value="1"/>
</dbReference>
<keyword evidence="2" id="KW-0488">Methylation</keyword>
<feature type="domain" description="HAMP" evidence="8">
    <location>
        <begin position="212"/>
        <end position="264"/>
    </location>
</feature>
<feature type="coiled-coil region" evidence="5">
    <location>
        <begin position="469"/>
        <end position="496"/>
    </location>
</feature>
<dbReference type="Gene3D" id="1.10.287.950">
    <property type="entry name" value="Methyl-accepting chemotaxis protein"/>
    <property type="match status" value="1"/>
</dbReference>
<evidence type="ECO:0000313" key="10">
    <source>
        <dbReference type="Proteomes" id="UP000214747"/>
    </source>
</evidence>
<dbReference type="InterPro" id="IPR047347">
    <property type="entry name" value="YvaQ-like_sensor"/>
</dbReference>
<name>A0A225SWN2_9BURK</name>
<evidence type="ECO:0000256" key="4">
    <source>
        <dbReference type="PROSITE-ProRule" id="PRU00284"/>
    </source>
</evidence>
<keyword evidence="4" id="KW-0807">Transducer</keyword>
<keyword evidence="10" id="KW-1185">Reference proteome</keyword>
<keyword evidence="5" id="KW-0175">Coiled coil</keyword>
<dbReference type="PANTHER" id="PTHR43531:SF14">
    <property type="entry name" value="METHYL-ACCEPTING CHEMOTAXIS PROTEIN I-RELATED"/>
    <property type="match status" value="1"/>
</dbReference>
<keyword evidence="6" id="KW-1133">Transmembrane helix</keyword>
<accession>A0A225SWN2</accession>
<dbReference type="GO" id="GO:0007165">
    <property type="term" value="P:signal transduction"/>
    <property type="evidence" value="ECO:0007669"/>
    <property type="project" value="UniProtKB-KW"/>
</dbReference>
<dbReference type="InterPro" id="IPR004089">
    <property type="entry name" value="MCPsignal_dom"/>
</dbReference>
<dbReference type="Proteomes" id="UP000214747">
    <property type="component" value="Unassembled WGS sequence"/>
</dbReference>
<dbReference type="GO" id="GO:0006935">
    <property type="term" value="P:chemotaxis"/>
    <property type="evidence" value="ECO:0007669"/>
    <property type="project" value="InterPro"/>
</dbReference>
<evidence type="ECO:0000256" key="3">
    <source>
        <dbReference type="ARBA" id="ARBA00029447"/>
    </source>
</evidence>
<dbReference type="Pfam" id="PF00015">
    <property type="entry name" value="MCPsignal"/>
    <property type="match status" value="1"/>
</dbReference>
<dbReference type="Pfam" id="PF12729">
    <property type="entry name" value="4HB_MCP_1"/>
    <property type="match status" value="1"/>
</dbReference>
<proteinExistence type="inferred from homology"/>
<evidence type="ECO:0000259" key="8">
    <source>
        <dbReference type="PROSITE" id="PS50885"/>
    </source>
</evidence>
<dbReference type="InterPro" id="IPR051310">
    <property type="entry name" value="MCP_chemotaxis"/>
</dbReference>
<dbReference type="InterPro" id="IPR003660">
    <property type="entry name" value="HAMP_dom"/>
</dbReference>
<reference evidence="9 10" key="1">
    <citation type="journal article" date="2010" name="Int. J. Syst. Evol. Microbiol.">
        <title>Reclassification of Herbaspirillum putei as a later heterotypic synonym of Herbaspirillum huttiense, with the description of H. huttiense subsp. huttiense subsp. nov. and H. huttiense subsp. putei subsp. nov., comb. nov., and description of Herbaspirillum aquaticum sp. nov.</title>
        <authorList>
            <person name="Dobritsa A.P."/>
            <person name="Reddy M.C."/>
            <person name="Samadpour M."/>
        </authorList>
    </citation>
    <scope>NUCLEOTIDE SEQUENCE [LARGE SCALE GENOMIC DNA]</scope>
    <source>
        <strain evidence="9 10">IEH 4430</strain>
    </source>
</reference>
<evidence type="ECO:0000256" key="5">
    <source>
        <dbReference type="SAM" id="Coils"/>
    </source>
</evidence>
<dbReference type="InterPro" id="IPR004090">
    <property type="entry name" value="Chemotax_Me-accpt_rcpt"/>
</dbReference>
<dbReference type="EMBL" id="NJGV01000005">
    <property type="protein sequence ID" value="OWY35427.1"/>
    <property type="molecule type" value="Genomic_DNA"/>
</dbReference>
<dbReference type="SUPFAM" id="SSF58104">
    <property type="entry name" value="Methyl-accepting chemotaxis protein (MCP) signaling domain"/>
    <property type="match status" value="1"/>
</dbReference>
<feature type="domain" description="Methyl-accepting transducer" evidence="7">
    <location>
        <begin position="269"/>
        <end position="498"/>
    </location>
</feature>
<dbReference type="RefSeq" id="WP_088754322.1">
    <property type="nucleotide sequence ID" value="NZ_NJGV01000005.1"/>
</dbReference>
<comment type="subcellular location">
    <subcellularLocation>
        <location evidence="1">Membrane</location>
    </subcellularLocation>
</comment>
<evidence type="ECO:0000259" key="7">
    <source>
        <dbReference type="PROSITE" id="PS50111"/>
    </source>
</evidence>
<dbReference type="AlphaFoldDB" id="A0A225SWN2"/>
<dbReference type="CDD" id="cd06225">
    <property type="entry name" value="HAMP"/>
    <property type="match status" value="1"/>
</dbReference>
<dbReference type="PRINTS" id="PR00260">
    <property type="entry name" value="CHEMTRNSDUCR"/>
</dbReference>